<feature type="transmembrane region" description="Helical" evidence="9">
    <location>
        <begin position="44"/>
        <end position="61"/>
    </location>
</feature>
<protein>
    <submittedName>
        <fullName evidence="11">Undecaprenol-phosphate galactosephosphotransferase/O-antigen transferase</fullName>
    </submittedName>
</protein>
<dbReference type="InterPro" id="IPR017475">
    <property type="entry name" value="EPS_sugar_tfrase"/>
</dbReference>
<evidence type="ECO:0000256" key="3">
    <source>
        <dbReference type="ARBA" id="ARBA00006464"/>
    </source>
</evidence>
<evidence type="ECO:0000313" key="11">
    <source>
        <dbReference type="EMBL" id="AEK56876.1"/>
    </source>
</evidence>
<comment type="subcellular location">
    <subcellularLocation>
        <location evidence="2">Cell membrane</location>
    </subcellularLocation>
    <subcellularLocation>
        <location evidence="1">Membrane</location>
        <topology evidence="1">Multi-pass membrane protein</topology>
    </subcellularLocation>
</comment>
<keyword evidence="4" id="KW-1003">Cell membrane</keyword>
<reference evidence="11 12" key="1">
    <citation type="journal article" date="2011" name="J. Genet. Genomics">
        <title>Unraveling the Acidithiobacillus caldus complete genome and its central metabolisms for carbon assimilation.</title>
        <authorList>
            <person name="You X.Y."/>
            <person name="Guo X."/>
            <person name="Zheng H.J."/>
            <person name="Zhang M.J."/>
            <person name="Liu L.J."/>
            <person name="Zhu Y.Q."/>
            <person name="Zhu B."/>
            <person name="Wang S.Y."/>
            <person name="Zhao G.P."/>
            <person name="Poetsch A."/>
            <person name="Jiang C.Y."/>
            <person name="Liu S.J."/>
        </authorList>
    </citation>
    <scope>NUCLEOTIDE SEQUENCE [LARGE SCALE GENOMIC DNA]</scope>
    <source>
        <strain evidence="11 12">SM-1</strain>
    </source>
</reference>
<gene>
    <name evidence="11" type="ordered locus">Atc_0225</name>
</gene>
<comment type="similarity">
    <text evidence="3">Belongs to the bacterial sugar transferase family.</text>
</comment>
<evidence type="ECO:0000256" key="6">
    <source>
        <dbReference type="ARBA" id="ARBA00022692"/>
    </source>
</evidence>
<dbReference type="InterPro" id="IPR017472">
    <property type="entry name" value="Undecaprenyl-P_galact_Ptfrase"/>
</dbReference>
<dbReference type="KEGG" id="acu:Atc_0225"/>
<evidence type="ECO:0000313" key="12">
    <source>
        <dbReference type="Proteomes" id="UP000006135"/>
    </source>
</evidence>
<dbReference type="AlphaFoldDB" id="F9ZQA2"/>
<feature type="transmembrane region" description="Helical" evidence="9">
    <location>
        <begin position="73"/>
        <end position="92"/>
    </location>
</feature>
<evidence type="ECO:0000256" key="2">
    <source>
        <dbReference type="ARBA" id="ARBA00004236"/>
    </source>
</evidence>
<dbReference type="GO" id="GO:0000271">
    <property type="term" value="P:polysaccharide biosynthetic process"/>
    <property type="evidence" value="ECO:0007669"/>
    <property type="project" value="InterPro"/>
</dbReference>
<proteinExistence type="inferred from homology"/>
<feature type="domain" description="Bacterial sugar transferase" evidence="10">
    <location>
        <begin position="272"/>
        <end position="463"/>
    </location>
</feature>
<keyword evidence="7 9" id="KW-1133">Transmembrane helix</keyword>
<dbReference type="PANTHER" id="PTHR30576:SF4">
    <property type="entry name" value="UNDECAPRENYL-PHOSPHATE GALACTOSE PHOSPHOTRANSFERASE"/>
    <property type="match status" value="1"/>
</dbReference>
<dbReference type="GO" id="GO:0005886">
    <property type="term" value="C:plasma membrane"/>
    <property type="evidence" value="ECO:0007669"/>
    <property type="project" value="UniProtKB-SubCell"/>
</dbReference>
<dbReference type="PANTHER" id="PTHR30576">
    <property type="entry name" value="COLANIC BIOSYNTHESIS UDP-GLUCOSE LIPID CARRIER TRANSFERASE"/>
    <property type="match status" value="1"/>
</dbReference>
<evidence type="ECO:0000256" key="4">
    <source>
        <dbReference type="ARBA" id="ARBA00022475"/>
    </source>
</evidence>
<feature type="transmembrane region" description="Helical" evidence="9">
    <location>
        <begin position="104"/>
        <end position="125"/>
    </location>
</feature>
<dbReference type="GO" id="GO:0016780">
    <property type="term" value="F:phosphotransferase activity, for other substituted phosphate groups"/>
    <property type="evidence" value="ECO:0007669"/>
    <property type="project" value="TreeGrafter"/>
</dbReference>
<dbReference type="EMBL" id="CP002573">
    <property type="protein sequence ID" value="AEK56876.1"/>
    <property type="molecule type" value="Genomic_DNA"/>
</dbReference>
<feature type="transmembrane region" description="Helical" evidence="9">
    <location>
        <begin position="274"/>
        <end position="296"/>
    </location>
</feature>
<evidence type="ECO:0000256" key="9">
    <source>
        <dbReference type="SAM" id="Phobius"/>
    </source>
</evidence>
<accession>F9ZQA2</accession>
<evidence type="ECO:0000256" key="1">
    <source>
        <dbReference type="ARBA" id="ARBA00004141"/>
    </source>
</evidence>
<keyword evidence="8 9" id="KW-0472">Membrane</keyword>
<dbReference type="Proteomes" id="UP000006135">
    <property type="component" value="Chromosome"/>
</dbReference>
<evidence type="ECO:0000256" key="5">
    <source>
        <dbReference type="ARBA" id="ARBA00022679"/>
    </source>
</evidence>
<organism evidence="11 12">
    <name type="scientific">Acidithiobacillus caldus (strain SM-1)</name>
    <dbReference type="NCBI Taxonomy" id="990288"/>
    <lineage>
        <taxon>Bacteria</taxon>
        <taxon>Pseudomonadati</taxon>
        <taxon>Pseudomonadota</taxon>
        <taxon>Acidithiobacillia</taxon>
        <taxon>Acidithiobacillales</taxon>
        <taxon>Acidithiobacillaceae</taxon>
        <taxon>Acidithiobacillus</taxon>
    </lineage>
</organism>
<evidence type="ECO:0000256" key="7">
    <source>
        <dbReference type="ARBA" id="ARBA00022989"/>
    </source>
</evidence>
<dbReference type="HOGENOM" id="CLU_024920_3_5_6"/>
<keyword evidence="12" id="KW-1185">Reference proteome</keyword>
<evidence type="ECO:0000256" key="8">
    <source>
        <dbReference type="ARBA" id="ARBA00023136"/>
    </source>
</evidence>
<name>F9ZQA2_ACICS</name>
<dbReference type="STRING" id="990288.Atc_0225"/>
<keyword evidence="5" id="KW-0808">Transferase</keyword>
<dbReference type="NCBIfam" id="TIGR03022">
    <property type="entry name" value="WbaP_sugtrans"/>
    <property type="match status" value="1"/>
</dbReference>
<sequence>MLGDILAFALAVYFSRLSHAFYYGENPTYVLLHWWGSMAEVNILLFLFLASLGILAFNLKGHYARRRVFWDEAGDIFAIFTVLLGLNAAIAFSGKWPLSRLWLFSAWLLALIFVPAMRLLVRWIFQRLRLWNRPVAIIGTGTNAREAMRAIQSDTLLGYEVRWLLDPGNESCSRAQVSHRSQPKTLPLGPDPLTTLRSLGDPQIVVALDNAHWETQQRLLSLLGPHYPNLAIAPPLRGLPLYGLEVMHFFSHEVFMLRVRDNLARPGPRLIKRFFDLAVASVLSVILSPLLAWIAWRIRREDGGPVFFRQERVGRGGKRFLCLKFRSMVPDAEPRLQRYLVEHPEMAAEYERNFKLRDDPRVTRIGRFLRRTSLDELPQLFNVLRGEMSLVGPRPLLSRELERYGDNIALYTQVNPGITGLWQVSGRSETSFADRSNLDAWYLRNWTLWYDIVILLRTVRVVFRREGAY</sequence>
<dbReference type="InterPro" id="IPR003362">
    <property type="entry name" value="Bact_transf"/>
</dbReference>
<evidence type="ECO:0000259" key="10">
    <source>
        <dbReference type="Pfam" id="PF02397"/>
    </source>
</evidence>
<dbReference type="NCBIfam" id="TIGR03025">
    <property type="entry name" value="EPS_sugtrans"/>
    <property type="match status" value="1"/>
</dbReference>
<dbReference type="Pfam" id="PF02397">
    <property type="entry name" value="Bac_transf"/>
    <property type="match status" value="1"/>
</dbReference>
<keyword evidence="6 9" id="KW-0812">Transmembrane</keyword>